<evidence type="ECO:0000313" key="2">
    <source>
        <dbReference type="Proteomes" id="UP000031602"/>
    </source>
</evidence>
<organism evidence="1 2">
    <name type="scientific">Escherichia phage vB_EcoP_SU10</name>
    <dbReference type="NCBI Taxonomy" id="1519788"/>
    <lineage>
        <taxon>Viruses</taxon>
        <taxon>Duplodnaviria</taxon>
        <taxon>Heunggongvirae</taxon>
        <taxon>Uroviricota</taxon>
        <taxon>Caudoviricetes</taxon>
        <taxon>Mktvariviridae</taxon>
        <taxon>Gordonclarkvirinae</taxon>
        <taxon>Kuravirus</taxon>
        <taxon>Kuravirus CHD5UKE1</taxon>
        <taxon>Kuravirus SU10</taxon>
    </lineage>
</organism>
<proteinExistence type="predicted"/>
<reference evidence="1 2" key="1">
    <citation type="journal article" date="2014" name="PLoS ONE">
        <title>Genomic, Proteomic, Morphological, and Phylogenetic Analyses of vB_EcoP_SU10, a Podoviridae Phage with C3 Morphology.</title>
        <authorList>
            <person name="Mirzaei M.K."/>
            <person name="Eriksson H."/>
            <person name="Kasuga K."/>
            <person name="Haggard-Ljungquist E."/>
            <person name="Nilsson A.S."/>
        </authorList>
    </citation>
    <scope>NUCLEOTIDE SEQUENCE [LARGE SCALE GENOMIC DNA]</scope>
</reference>
<dbReference type="EMBL" id="KM044272">
    <property type="protein sequence ID" value="AIF71846.1"/>
    <property type="molecule type" value="Genomic_DNA"/>
</dbReference>
<dbReference type="RefSeq" id="YP_009152945.1">
    <property type="nucleotide sequence ID" value="NC_027395.1"/>
</dbReference>
<name>A0A0B4N0Z1_9CAUD</name>
<keyword evidence="2" id="KW-1185">Reference proteome</keyword>
<gene>
    <name evidence="1" type="ORF">SU10_094</name>
</gene>
<dbReference type="OrthoDB" id="21318at10239"/>
<sequence>MSKVSAIDAIRQPFQFQSKSTQTFSEPKQIRLGGTEKTVFDLAKNKSVTVVDGGTLVNVSHRIRTGKTAKDRAKKGE</sequence>
<evidence type="ECO:0000313" key="1">
    <source>
        <dbReference type="EMBL" id="AIF71846.1"/>
    </source>
</evidence>
<accession>A0A0B4N0Z1</accession>
<dbReference type="GeneID" id="24725295"/>
<protein>
    <submittedName>
        <fullName evidence="1">Uncharacterized protein</fullName>
    </submittedName>
</protein>
<dbReference type="KEGG" id="vg:24725295"/>
<dbReference type="Proteomes" id="UP000031602">
    <property type="component" value="Segment"/>
</dbReference>